<dbReference type="Proteomes" id="UP000838748">
    <property type="component" value="Unassembled WGS sequence"/>
</dbReference>
<comment type="caution">
    <text evidence="2">The sequence shown here is derived from an EMBL/GenBank/DDBJ whole genome shotgun (WGS) entry which is preliminary data.</text>
</comment>
<dbReference type="InterPro" id="IPR025330">
    <property type="entry name" value="DUF4236"/>
</dbReference>
<proteinExistence type="predicted"/>
<protein>
    <recommendedName>
        <fullName evidence="1">DUF4236 domain-containing protein</fullName>
    </recommendedName>
</protein>
<evidence type="ECO:0000313" key="3">
    <source>
        <dbReference type="Proteomes" id="UP000838748"/>
    </source>
</evidence>
<organism evidence="2 3">
    <name type="scientific">Vibrio marisflavi CECT 7928</name>
    <dbReference type="NCBI Taxonomy" id="634439"/>
    <lineage>
        <taxon>Bacteria</taxon>
        <taxon>Pseudomonadati</taxon>
        <taxon>Pseudomonadota</taxon>
        <taxon>Gammaproteobacteria</taxon>
        <taxon>Vibrionales</taxon>
        <taxon>Vibrionaceae</taxon>
        <taxon>Vibrio</taxon>
    </lineage>
</organism>
<evidence type="ECO:0000259" key="1">
    <source>
        <dbReference type="Pfam" id="PF14020"/>
    </source>
</evidence>
<dbReference type="EMBL" id="CAKLDM010000004">
    <property type="protein sequence ID" value="CAH0542987.1"/>
    <property type="molecule type" value="Genomic_DNA"/>
</dbReference>
<name>A0ABM9AA09_9VIBR</name>
<sequence>MISFRKRVRIVKGVYLNFGKTGLNSISMGPRGITLSIGRQGVYISGSLVGTGLSAKKWLYKAKKTKALTTKESGNE</sequence>
<reference evidence="2" key="1">
    <citation type="submission" date="2021-11" db="EMBL/GenBank/DDBJ databases">
        <authorList>
            <person name="Rodrigo-Torres L."/>
            <person name="Arahal R. D."/>
            <person name="Lucena T."/>
        </authorList>
    </citation>
    <scope>NUCLEOTIDE SEQUENCE</scope>
    <source>
        <strain evidence="2">CECT 7928</strain>
    </source>
</reference>
<dbReference type="Pfam" id="PF14020">
    <property type="entry name" value="DUF4236"/>
    <property type="match status" value="1"/>
</dbReference>
<keyword evidence="3" id="KW-1185">Reference proteome</keyword>
<dbReference type="RefSeq" id="WP_237363845.1">
    <property type="nucleotide sequence ID" value="NZ_CAKLDM010000004.1"/>
</dbReference>
<gene>
    <name evidence="2" type="ORF">VMF7928_04347</name>
</gene>
<accession>A0ABM9AA09</accession>
<feature type="domain" description="DUF4236" evidence="1">
    <location>
        <begin position="3"/>
        <end position="54"/>
    </location>
</feature>
<evidence type="ECO:0000313" key="2">
    <source>
        <dbReference type="EMBL" id="CAH0542987.1"/>
    </source>
</evidence>